<accession>A0AAN9NRK9</accession>
<dbReference type="NCBIfam" id="TIGR01627">
    <property type="entry name" value="A_thal_3515"/>
    <property type="match status" value="1"/>
</dbReference>
<feature type="transmembrane region" description="Helical" evidence="5">
    <location>
        <begin position="136"/>
        <end position="154"/>
    </location>
</feature>
<keyword evidence="3 5" id="KW-1133">Transmembrane helix</keyword>
<proteinExistence type="predicted"/>
<organism evidence="6 7">
    <name type="scientific">Phaseolus coccineus</name>
    <name type="common">Scarlet runner bean</name>
    <name type="synonym">Phaseolus multiflorus</name>
    <dbReference type="NCBI Taxonomy" id="3886"/>
    <lineage>
        <taxon>Eukaryota</taxon>
        <taxon>Viridiplantae</taxon>
        <taxon>Streptophyta</taxon>
        <taxon>Embryophyta</taxon>
        <taxon>Tracheophyta</taxon>
        <taxon>Spermatophyta</taxon>
        <taxon>Magnoliopsida</taxon>
        <taxon>eudicotyledons</taxon>
        <taxon>Gunneridae</taxon>
        <taxon>Pentapetalae</taxon>
        <taxon>rosids</taxon>
        <taxon>fabids</taxon>
        <taxon>Fabales</taxon>
        <taxon>Fabaceae</taxon>
        <taxon>Papilionoideae</taxon>
        <taxon>50 kb inversion clade</taxon>
        <taxon>NPAAA clade</taxon>
        <taxon>indigoferoid/millettioid clade</taxon>
        <taxon>Phaseoleae</taxon>
        <taxon>Phaseolus</taxon>
    </lineage>
</organism>
<comment type="caution">
    <text evidence="6">The sequence shown here is derived from an EMBL/GenBank/DDBJ whole genome shotgun (WGS) entry which is preliminary data.</text>
</comment>
<dbReference type="Proteomes" id="UP001374584">
    <property type="component" value="Unassembled WGS sequence"/>
</dbReference>
<gene>
    <name evidence="6" type="ORF">VNO80_03096</name>
</gene>
<sequence>MVEDVINSMRQCYLCNAPPCGLSLPNTGIVHVRNRFCFSFSSGNSEFLAEAWIVNTAHWIWQRRKYIPHLWLQQRASLHLPACLTSPSHSLLHSPSADSRNFLHISNTPTNMQAWIFSSSQPFHKKKHPSTPNSRLLTLFAATLATTLCLLFLFRHTLIDPNNHCIPSTKAVRLTDSESTIAAQFDDTPLTLVTILHYATALALPQQTKGEIRRAFDVLQSLAPCNFLVFGLGHDSLMWDSFNPRGTTLFLEEDPKWTFSSIQRFPILRAHTVRYPTRLADAKTLVTSYKRDCGGDTPTAHPLKGDWRCMLALSNMPNDVYDRDWDVIMIDGPRGYFPAAPGRMAVIYSAAMMARGRRKSGVTHVFLHDVDREVEKQYAREFLCMKYRIGGIRKLWHFVIPPVVNASDISHGFC</sequence>
<evidence type="ECO:0000256" key="4">
    <source>
        <dbReference type="ARBA" id="ARBA00023136"/>
    </source>
</evidence>
<comment type="subcellular location">
    <subcellularLocation>
        <location evidence="1">Golgi apparatus membrane</location>
        <topology evidence="1">Single-pass membrane protein</topology>
    </subcellularLocation>
</comment>
<dbReference type="EMBL" id="JAYMYR010000002">
    <property type="protein sequence ID" value="KAK7377667.1"/>
    <property type="molecule type" value="Genomic_DNA"/>
</dbReference>
<evidence type="ECO:0000313" key="6">
    <source>
        <dbReference type="EMBL" id="KAK7377667.1"/>
    </source>
</evidence>
<evidence type="ECO:0000313" key="7">
    <source>
        <dbReference type="Proteomes" id="UP001374584"/>
    </source>
</evidence>
<dbReference type="InterPro" id="IPR006514">
    <property type="entry name" value="IRX15/GXM/AGM"/>
</dbReference>
<keyword evidence="7" id="KW-1185">Reference proteome</keyword>
<evidence type="ECO:0000256" key="5">
    <source>
        <dbReference type="SAM" id="Phobius"/>
    </source>
</evidence>
<evidence type="ECO:0000256" key="3">
    <source>
        <dbReference type="ARBA" id="ARBA00022989"/>
    </source>
</evidence>
<keyword evidence="4 5" id="KW-0472">Membrane</keyword>
<evidence type="ECO:0008006" key="8">
    <source>
        <dbReference type="Google" id="ProtNLM"/>
    </source>
</evidence>
<keyword evidence="2 5" id="KW-0812">Transmembrane</keyword>
<evidence type="ECO:0000256" key="2">
    <source>
        <dbReference type="ARBA" id="ARBA00022692"/>
    </source>
</evidence>
<dbReference type="GO" id="GO:0045492">
    <property type="term" value="P:xylan biosynthetic process"/>
    <property type="evidence" value="ECO:0007669"/>
    <property type="project" value="InterPro"/>
</dbReference>
<evidence type="ECO:0000256" key="1">
    <source>
        <dbReference type="ARBA" id="ARBA00004194"/>
    </source>
</evidence>
<dbReference type="GO" id="GO:0000139">
    <property type="term" value="C:Golgi membrane"/>
    <property type="evidence" value="ECO:0007669"/>
    <property type="project" value="UniProtKB-SubCell"/>
</dbReference>
<protein>
    <recommendedName>
        <fullName evidence="8">Polysaccharide biosynthesis domain-containing protein</fullName>
    </recommendedName>
</protein>
<reference evidence="6 7" key="1">
    <citation type="submission" date="2024-01" db="EMBL/GenBank/DDBJ databases">
        <title>The genomes of 5 underutilized Papilionoideae crops provide insights into root nodulation and disease resistanc.</title>
        <authorList>
            <person name="Jiang F."/>
        </authorList>
    </citation>
    <scope>NUCLEOTIDE SEQUENCE [LARGE SCALE GENOMIC DNA]</scope>
    <source>
        <strain evidence="6">JINMINGXINNONG_FW02</strain>
        <tissue evidence="6">Leaves</tissue>
    </source>
</reference>
<dbReference type="PANTHER" id="PTHR31444">
    <property type="entry name" value="OS11G0490100 PROTEIN"/>
    <property type="match status" value="1"/>
</dbReference>
<name>A0AAN9NRK9_PHACN</name>
<dbReference type="Pfam" id="PF21729">
    <property type="entry name" value="IRX15_IRX15L_GXM"/>
    <property type="match status" value="1"/>
</dbReference>
<dbReference type="AlphaFoldDB" id="A0AAN9NRK9"/>